<protein>
    <submittedName>
        <fullName evidence="1">DNA-binding protein YlxM (UPF0122 family)</fullName>
    </submittedName>
</protein>
<evidence type="ECO:0000313" key="2">
    <source>
        <dbReference type="Proteomes" id="UP001247620"/>
    </source>
</evidence>
<evidence type="ECO:0000313" key="1">
    <source>
        <dbReference type="EMBL" id="MDR6942528.1"/>
    </source>
</evidence>
<organism evidence="1 2">
    <name type="scientific">Mucilaginibacter pocheonensis</name>
    <dbReference type="NCBI Taxonomy" id="398050"/>
    <lineage>
        <taxon>Bacteria</taxon>
        <taxon>Pseudomonadati</taxon>
        <taxon>Bacteroidota</taxon>
        <taxon>Sphingobacteriia</taxon>
        <taxon>Sphingobacteriales</taxon>
        <taxon>Sphingobacteriaceae</taxon>
        <taxon>Mucilaginibacter</taxon>
    </lineage>
</organism>
<dbReference type="GO" id="GO:0003677">
    <property type="term" value="F:DNA binding"/>
    <property type="evidence" value="ECO:0007669"/>
    <property type="project" value="UniProtKB-KW"/>
</dbReference>
<proteinExistence type="predicted"/>
<accession>A0ABU1TAU1</accession>
<name>A0ABU1TAU1_9SPHI</name>
<dbReference type="Gene3D" id="3.10.450.50">
    <property type="match status" value="1"/>
</dbReference>
<dbReference type="EMBL" id="JAVDUU010000002">
    <property type="protein sequence ID" value="MDR6942528.1"/>
    <property type="molecule type" value="Genomic_DNA"/>
</dbReference>
<gene>
    <name evidence="1" type="ORF">J2W55_002370</name>
</gene>
<reference evidence="1 2" key="1">
    <citation type="submission" date="2023-07" db="EMBL/GenBank/DDBJ databases">
        <title>Sorghum-associated microbial communities from plants grown in Nebraska, USA.</title>
        <authorList>
            <person name="Schachtman D."/>
        </authorList>
    </citation>
    <scope>NUCLEOTIDE SEQUENCE [LARGE SCALE GENOMIC DNA]</scope>
    <source>
        <strain evidence="1 2">3262</strain>
    </source>
</reference>
<dbReference type="Proteomes" id="UP001247620">
    <property type="component" value="Unassembled WGS sequence"/>
</dbReference>
<dbReference type="SUPFAM" id="SSF54427">
    <property type="entry name" value="NTF2-like"/>
    <property type="match status" value="1"/>
</dbReference>
<keyword evidence="1" id="KW-0238">DNA-binding</keyword>
<dbReference type="InterPro" id="IPR032710">
    <property type="entry name" value="NTF2-like_dom_sf"/>
</dbReference>
<sequence length="122" mass="14026">MNTLKDKVEAFNQLITNDETVKAMELYYTDDVELQENESAPRIGKQACIIREKAVLAKFGLVLEITKQAIDDINQVVFSEYSMAITNKEDGKVTNRQEISVQQWENGLIKKEKFYYNQGSLL</sequence>
<dbReference type="RefSeq" id="WP_310095826.1">
    <property type="nucleotide sequence ID" value="NZ_JAVDUU010000002.1"/>
</dbReference>
<keyword evidence="2" id="KW-1185">Reference proteome</keyword>
<comment type="caution">
    <text evidence="1">The sequence shown here is derived from an EMBL/GenBank/DDBJ whole genome shotgun (WGS) entry which is preliminary data.</text>
</comment>